<accession>A0AAE0BWH5</accession>
<dbReference type="InterPro" id="IPR011990">
    <property type="entry name" value="TPR-like_helical_dom_sf"/>
</dbReference>
<name>A0AAE0BWH5_9CHLO</name>
<gene>
    <name evidence="1" type="ORF">CYMTET_46267</name>
</gene>
<protein>
    <submittedName>
        <fullName evidence="1">Uncharacterized protein</fullName>
    </submittedName>
</protein>
<dbReference type="Proteomes" id="UP001190700">
    <property type="component" value="Unassembled WGS sequence"/>
</dbReference>
<proteinExistence type="predicted"/>
<reference evidence="1 2" key="1">
    <citation type="journal article" date="2015" name="Genome Biol. Evol.">
        <title>Comparative Genomics of a Bacterivorous Green Alga Reveals Evolutionary Causalities and Consequences of Phago-Mixotrophic Mode of Nutrition.</title>
        <authorList>
            <person name="Burns J.A."/>
            <person name="Paasch A."/>
            <person name="Narechania A."/>
            <person name="Kim E."/>
        </authorList>
    </citation>
    <scope>NUCLEOTIDE SEQUENCE [LARGE SCALE GENOMIC DNA]</scope>
    <source>
        <strain evidence="1 2">PLY_AMNH</strain>
    </source>
</reference>
<feature type="non-terminal residue" evidence="1">
    <location>
        <position position="1"/>
    </location>
</feature>
<evidence type="ECO:0000313" key="1">
    <source>
        <dbReference type="EMBL" id="KAK3244108.1"/>
    </source>
</evidence>
<dbReference type="SUPFAM" id="SSF48452">
    <property type="entry name" value="TPR-like"/>
    <property type="match status" value="1"/>
</dbReference>
<organism evidence="1 2">
    <name type="scientific">Cymbomonas tetramitiformis</name>
    <dbReference type="NCBI Taxonomy" id="36881"/>
    <lineage>
        <taxon>Eukaryota</taxon>
        <taxon>Viridiplantae</taxon>
        <taxon>Chlorophyta</taxon>
        <taxon>Pyramimonadophyceae</taxon>
        <taxon>Pyramimonadales</taxon>
        <taxon>Pyramimonadaceae</taxon>
        <taxon>Cymbomonas</taxon>
    </lineage>
</organism>
<keyword evidence="2" id="KW-1185">Reference proteome</keyword>
<sequence length="334" mass="38272">EMETGDFEERWSSLLKVAEIYERFYHDWPSAERYYRSASSAAPDRPDPLFYLGQHMRAAGDFSEAIRNLQAAAKRADAKMEPLATWDYMNSCLVHVEMGRAAEGIPSLQGTELRTVRKSLATALRMCPPDHYEEVESIFEIVEMRQMNILRQRRPSNKQGLAKSIRSTVKGFLKFVAQKAEDIEGAFSLQVIDRRPPLSETISATQVSAGSVGMEPPAGLCLGCTDCPKCTRCTCKEMDPWEEIHTDDNWKPSFDVVDLYRPLQVYLEGMQAISEQPNAGCRDYRLLFHAYHLFFQGNSQDMQQLLMNSLQQRNGTVLFDEWTIWNMRLKSICR</sequence>
<comment type="caution">
    <text evidence="1">The sequence shown here is derived from an EMBL/GenBank/DDBJ whole genome shotgun (WGS) entry which is preliminary data.</text>
</comment>
<evidence type="ECO:0000313" key="2">
    <source>
        <dbReference type="Proteomes" id="UP001190700"/>
    </source>
</evidence>
<dbReference type="Gene3D" id="1.25.40.10">
    <property type="entry name" value="Tetratricopeptide repeat domain"/>
    <property type="match status" value="1"/>
</dbReference>
<dbReference type="AlphaFoldDB" id="A0AAE0BWH5"/>
<dbReference type="EMBL" id="LGRX02032276">
    <property type="protein sequence ID" value="KAK3244108.1"/>
    <property type="molecule type" value="Genomic_DNA"/>
</dbReference>